<reference evidence="1" key="1">
    <citation type="submission" date="2020-11" db="EMBL/GenBank/DDBJ databases">
        <authorList>
            <person name="Tran Van P."/>
        </authorList>
    </citation>
    <scope>NUCLEOTIDE SEQUENCE</scope>
</reference>
<organism evidence="1">
    <name type="scientific">Timema monikensis</name>
    <dbReference type="NCBI Taxonomy" id="170555"/>
    <lineage>
        <taxon>Eukaryota</taxon>
        <taxon>Metazoa</taxon>
        <taxon>Ecdysozoa</taxon>
        <taxon>Arthropoda</taxon>
        <taxon>Hexapoda</taxon>
        <taxon>Insecta</taxon>
        <taxon>Pterygota</taxon>
        <taxon>Neoptera</taxon>
        <taxon>Polyneoptera</taxon>
        <taxon>Phasmatodea</taxon>
        <taxon>Timematodea</taxon>
        <taxon>Timematoidea</taxon>
        <taxon>Timematidae</taxon>
        <taxon>Timema</taxon>
    </lineage>
</organism>
<name>A0A7R9EBT3_9NEOP</name>
<proteinExistence type="predicted"/>
<sequence>MTTKTEVRHACQMSRVVKNPQAHGSGGFPSDPIPLLTIQIFLRNQKRMMDSFSDKWAEPDINISFDDCGMPSNSVSTLALLSSLLAAALCGATAEAPRGTLMAQSEDGILLPASMNDLDDLSVVEEDFEQVSRGRVPTVGGNKEQSLSSLYQLLQAALHQNQLQQQQQGRRLEEAGSETLYPVLPAAVPLLRQPDGLNKDEDKRGSYMSLCHFKICNMGRKRNLRGTFWPRM</sequence>
<protein>
    <submittedName>
        <fullName evidence="1">Uncharacterized protein</fullName>
    </submittedName>
</protein>
<dbReference type="AlphaFoldDB" id="A0A7R9EBT3"/>
<dbReference type="EMBL" id="OB794644">
    <property type="protein sequence ID" value="CAD7430794.1"/>
    <property type="molecule type" value="Genomic_DNA"/>
</dbReference>
<evidence type="ECO:0000313" key="1">
    <source>
        <dbReference type="EMBL" id="CAD7430794.1"/>
    </source>
</evidence>
<accession>A0A7R9EBT3</accession>
<gene>
    <name evidence="1" type="ORF">TMSB3V08_LOCUS7543</name>
</gene>